<reference evidence="1" key="1">
    <citation type="submission" date="2021-06" db="EMBL/GenBank/DDBJ databases">
        <authorList>
            <person name="Kallberg Y."/>
            <person name="Tangrot J."/>
            <person name="Rosling A."/>
        </authorList>
    </citation>
    <scope>NUCLEOTIDE SEQUENCE</scope>
    <source>
        <strain evidence="1">28 12/20/2015</strain>
    </source>
</reference>
<proteinExistence type="predicted"/>
<evidence type="ECO:0000313" key="1">
    <source>
        <dbReference type="EMBL" id="CAG8772143.1"/>
    </source>
</evidence>
<dbReference type="Proteomes" id="UP000789366">
    <property type="component" value="Unassembled WGS sequence"/>
</dbReference>
<organism evidence="1 2">
    <name type="scientific">Cetraspora pellucida</name>
    <dbReference type="NCBI Taxonomy" id="1433469"/>
    <lineage>
        <taxon>Eukaryota</taxon>
        <taxon>Fungi</taxon>
        <taxon>Fungi incertae sedis</taxon>
        <taxon>Mucoromycota</taxon>
        <taxon>Glomeromycotina</taxon>
        <taxon>Glomeromycetes</taxon>
        <taxon>Diversisporales</taxon>
        <taxon>Gigasporaceae</taxon>
        <taxon>Cetraspora</taxon>
    </lineage>
</organism>
<keyword evidence="2" id="KW-1185">Reference proteome</keyword>
<sequence length="163" mass="17847">PQAPQPQISQPATLNPALNPIQTSAPKSNPTQASAPTSNSTQASVPASTPIPDISSRPIFIFTDSIPFYGKIGYNVTFNWKYSGQFDFLTQYLVAVAVYNYSTYINWTISSNLSTSATTITWVTSTIINPTLVEGPYTLNIFNGSDYNFTIQRPVALAKFAFF</sequence>
<name>A0ACA9R0Q2_9GLOM</name>
<gene>
    <name evidence="1" type="ORF">SPELUC_LOCUS15844</name>
</gene>
<feature type="non-terminal residue" evidence="1">
    <location>
        <position position="1"/>
    </location>
</feature>
<accession>A0ACA9R0Q2</accession>
<comment type="caution">
    <text evidence="1">The sequence shown here is derived from an EMBL/GenBank/DDBJ whole genome shotgun (WGS) entry which is preliminary data.</text>
</comment>
<dbReference type="EMBL" id="CAJVPW010054725">
    <property type="protein sequence ID" value="CAG8772143.1"/>
    <property type="molecule type" value="Genomic_DNA"/>
</dbReference>
<feature type="non-terminal residue" evidence="1">
    <location>
        <position position="163"/>
    </location>
</feature>
<evidence type="ECO:0000313" key="2">
    <source>
        <dbReference type="Proteomes" id="UP000789366"/>
    </source>
</evidence>
<protein>
    <submittedName>
        <fullName evidence="1">14201_t:CDS:1</fullName>
    </submittedName>
</protein>